<reference evidence="2" key="1">
    <citation type="submission" date="2023-04" db="EMBL/GenBank/DDBJ databases">
        <authorList>
            <consortium name="ELIXIR-Norway"/>
        </authorList>
    </citation>
    <scope>NUCLEOTIDE SEQUENCE [LARGE SCALE GENOMIC DNA]</scope>
</reference>
<accession>A0ABN9A0M5</accession>
<dbReference type="EMBL" id="OX459945">
    <property type="protein sequence ID" value="CAI9179790.1"/>
    <property type="molecule type" value="Genomic_DNA"/>
</dbReference>
<proteinExistence type="predicted"/>
<evidence type="ECO:0000313" key="2">
    <source>
        <dbReference type="EMBL" id="CAI9179790.1"/>
    </source>
</evidence>
<sequence>QEYWSGLPVPPPPDLPDPGIELTTLVSPALASRFFTTEPPWKPKVLLSLHQSAERWESAWRGAQLPSNGQATPAASQPPPTPVGGVNQDDRSCLPGA</sequence>
<evidence type="ECO:0000256" key="1">
    <source>
        <dbReference type="SAM" id="MobiDB-lite"/>
    </source>
</evidence>
<feature type="region of interest" description="Disordered" evidence="1">
    <location>
        <begin position="58"/>
        <end position="97"/>
    </location>
</feature>
<dbReference type="Proteomes" id="UP001176941">
    <property type="component" value="Chromosome 9"/>
</dbReference>
<organism evidence="2 3">
    <name type="scientific">Rangifer tarandus platyrhynchus</name>
    <name type="common">Svalbard reindeer</name>
    <dbReference type="NCBI Taxonomy" id="3082113"/>
    <lineage>
        <taxon>Eukaryota</taxon>
        <taxon>Metazoa</taxon>
        <taxon>Chordata</taxon>
        <taxon>Craniata</taxon>
        <taxon>Vertebrata</taxon>
        <taxon>Euteleostomi</taxon>
        <taxon>Mammalia</taxon>
        <taxon>Eutheria</taxon>
        <taxon>Laurasiatheria</taxon>
        <taxon>Artiodactyla</taxon>
        <taxon>Ruminantia</taxon>
        <taxon>Pecora</taxon>
        <taxon>Cervidae</taxon>
        <taxon>Odocoileinae</taxon>
        <taxon>Rangifer</taxon>
    </lineage>
</organism>
<feature type="compositionally biased region" description="Basic and acidic residues" evidence="1">
    <location>
        <begin position="88"/>
        <end position="97"/>
    </location>
</feature>
<keyword evidence="3" id="KW-1185">Reference proteome</keyword>
<name>A0ABN9A0M5_RANTA</name>
<evidence type="ECO:0000313" key="3">
    <source>
        <dbReference type="Proteomes" id="UP001176941"/>
    </source>
</evidence>
<protein>
    <submittedName>
        <fullName evidence="2">Uncharacterized protein</fullName>
    </submittedName>
</protein>
<feature type="non-terminal residue" evidence="2">
    <location>
        <position position="1"/>
    </location>
</feature>
<gene>
    <name evidence="2" type="ORF">MRATA1EN1_LOCUS28752</name>
</gene>